<sequence length="456" mass="50457">MAAAKQEPVVLSLKLWVDDEINRVVAAEADKDFVDILFSFLTLPIGTIIRLTSTSAKEKPSAAVKIGCVNKIYEGVQNLSREYWQTEHCKNMVLNPRNPLWAFCKNLKINIDDSGSEFTYRCKYTWECKYHSIYQNISCKCGSSTSTYPYPKASSNEGAFLKGGIEFLITDDLQVRPASPEILAQLIPDTGSNNASRLREMCVNVSKAELIHLLARSLTSESPISDVFLAKDLAYETVGTQVKPSKLGATISSSAAIPLQTAEHNGPNLNLKVRCVKSTNEILFGEATDEFFDFLCTFLTAPIGLTLCIFKGRSGLKCMDNLYTSIVELDQKWFRSSNKCGLLDLCFAQDHNCKKQPIKSLCTEPLDKYMLNPRGGHSFAVDPSVFLVQNDFEVKPLSVSSSYLLLSGLEISFNQTEVKWVTVGMKEAMSLLRAALTSPSSALTIGLGPYLQKDKP</sequence>
<dbReference type="InterPro" id="IPR007750">
    <property type="entry name" value="DUF674"/>
</dbReference>
<reference evidence="1" key="1">
    <citation type="submission" date="2022-07" db="EMBL/GenBank/DDBJ databases">
        <authorList>
            <person name="Macas J."/>
            <person name="Novak P."/>
            <person name="Neumann P."/>
        </authorList>
    </citation>
    <scope>NUCLEOTIDE SEQUENCE</scope>
</reference>
<comment type="caution">
    <text evidence="1">The sequence shown here is derived from an EMBL/GenBank/DDBJ whole genome shotgun (WGS) entry which is preliminary data.</text>
</comment>
<evidence type="ECO:0008006" key="3">
    <source>
        <dbReference type="Google" id="ProtNLM"/>
    </source>
</evidence>
<dbReference type="PANTHER" id="PTHR33103:SF85">
    <property type="entry name" value="DUF674 FAMILY PROTEIN"/>
    <property type="match status" value="1"/>
</dbReference>
<evidence type="ECO:0000313" key="2">
    <source>
        <dbReference type="Proteomes" id="UP001152523"/>
    </source>
</evidence>
<evidence type="ECO:0000313" key="1">
    <source>
        <dbReference type="EMBL" id="CAH9147774.1"/>
    </source>
</evidence>
<dbReference type="Pfam" id="PF05056">
    <property type="entry name" value="DUF674"/>
    <property type="match status" value="1"/>
</dbReference>
<proteinExistence type="predicted"/>
<organism evidence="1 2">
    <name type="scientific">Cuscuta epithymum</name>
    <dbReference type="NCBI Taxonomy" id="186058"/>
    <lineage>
        <taxon>Eukaryota</taxon>
        <taxon>Viridiplantae</taxon>
        <taxon>Streptophyta</taxon>
        <taxon>Embryophyta</taxon>
        <taxon>Tracheophyta</taxon>
        <taxon>Spermatophyta</taxon>
        <taxon>Magnoliopsida</taxon>
        <taxon>eudicotyledons</taxon>
        <taxon>Gunneridae</taxon>
        <taxon>Pentapetalae</taxon>
        <taxon>asterids</taxon>
        <taxon>lamiids</taxon>
        <taxon>Solanales</taxon>
        <taxon>Convolvulaceae</taxon>
        <taxon>Cuscuteae</taxon>
        <taxon>Cuscuta</taxon>
        <taxon>Cuscuta subgen. Cuscuta</taxon>
    </lineage>
</organism>
<protein>
    <recommendedName>
        <fullName evidence="3">DUF674 family protein</fullName>
    </recommendedName>
</protein>
<dbReference type="EMBL" id="CAMAPF010001139">
    <property type="protein sequence ID" value="CAH9147774.1"/>
    <property type="molecule type" value="Genomic_DNA"/>
</dbReference>
<dbReference type="Proteomes" id="UP001152523">
    <property type="component" value="Unassembled WGS sequence"/>
</dbReference>
<dbReference type="AlphaFoldDB" id="A0AAV0GIQ0"/>
<gene>
    <name evidence="1" type="ORF">CEPIT_LOCUS43989</name>
</gene>
<name>A0AAV0GIQ0_9ASTE</name>
<keyword evidence="2" id="KW-1185">Reference proteome</keyword>
<accession>A0AAV0GIQ0</accession>
<dbReference type="PANTHER" id="PTHR33103">
    <property type="entry name" value="OS01G0153900 PROTEIN"/>
    <property type="match status" value="1"/>
</dbReference>